<comment type="caution">
    <text evidence="8">The sequence shown here is derived from an EMBL/GenBank/DDBJ whole genome shotgun (WGS) entry which is preliminary data.</text>
</comment>
<proteinExistence type="inferred from homology"/>
<dbReference type="PANTHER" id="PTHR43595">
    <property type="entry name" value="37S RIBOSOMAL PROTEIN S26, MITOCHONDRIAL"/>
    <property type="match status" value="1"/>
</dbReference>
<keyword evidence="3 5" id="KW-0479">Metal-binding</keyword>
<protein>
    <recommendedName>
        <fullName evidence="2 5">Superoxide dismutase</fullName>
        <ecNumber evidence="2 5">1.15.1.1</ecNumber>
    </recommendedName>
</protein>
<dbReference type="Gene3D" id="3.55.40.20">
    <property type="entry name" value="Iron/manganese superoxide dismutase, C-terminal domain"/>
    <property type="match status" value="1"/>
</dbReference>
<feature type="domain" description="Manganese/iron superoxide dismutase C-terminal" evidence="7">
    <location>
        <begin position="139"/>
        <end position="243"/>
    </location>
</feature>
<evidence type="ECO:0000313" key="8">
    <source>
        <dbReference type="EMBL" id="MBL0741537.1"/>
    </source>
</evidence>
<accession>A0ABS1KQQ0</accession>
<dbReference type="Proteomes" id="UP000613030">
    <property type="component" value="Unassembled WGS sequence"/>
</dbReference>
<dbReference type="SUPFAM" id="SSF54719">
    <property type="entry name" value="Fe,Mn superoxide dismutase (SOD), C-terminal domain"/>
    <property type="match status" value="1"/>
</dbReference>
<reference evidence="8 9" key="1">
    <citation type="submission" date="2021-01" db="EMBL/GenBank/DDBJ databases">
        <title>Chryseolinea sp. Jin1 Genome sequencing and assembly.</title>
        <authorList>
            <person name="Kim I."/>
        </authorList>
    </citation>
    <scope>NUCLEOTIDE SEQUENCE [LARGE SCALE GENOMIC DNA]</scope>
    <source>
        <strain evidence="8 9">Jin1</strain>
    </source>
</reference>
<feature type="domain" description="Manganese/iron superoxide dismutase N-terminal" evidence="6">
    <location>
        <begin position="52"/>
        <end position="131"/>
    </location>
</feature>
<evidence type="ECO:0000259" key="6">
    <source>
        <dbReference type="Pfam" id="PF00081"/>
    </source>
</evidence>
<evidence type="ECO:0000256" key="2">
    <source>
        <dbReference type="ARBA" id="ARBA00012682"/>
    </source>
</evidence>
<sequence>MNTSRRKFIENSLRATVVATVSSPLIAKATSFAAPATAGAPNSLPPVQFAQVALPYAYNALEPNIDATTMDIHYNKHHATYIKNVNEAIAADKITFATEKEFFANASKLSAKAKNNGGGAWNHNFFWQVMAPASGVAAPTGKVGDAINASFSSFDKFKEQFTQAAMTRFGSGWAWLVSDNGKLKIGSTANQDNPLMDSSELKGTPLLALDVWEHAYYLKYQNKRNEYVANFWNVVNWNEVAKRLG</sequence>
<comment type="similarity">
    <text evidence="1 5">Belongs to the iron/manganese superoxide dismutase family.</text>
</comment>
<comment type="function">
    <text evidence="5">Destroys radicals which are normally produced within the cells and which are toxic to biological systems.</text>
</comment>
<evidence type="ECO:0000259" key="7">
    <source>
        <dbReference type="Pfam" id="PF02777"/>
    </source>
</evidence>
<evidence type="ECO:0000256" key="4">
    <source>
        <dbReference type="ARBA" id="ARBA00023002"/>
    </source>
</evidence>
<dbReference type="EMBL" id="JAERRB010000003">
    <property type="protein sequence ID" value="MBL0741537.1"/>
    <property type="molecule type" value="Genomic_DNA"/>
</dbReference>
<dbReference type="InterPro" id="IPR036324">
    <property type="entry name" value="Mn/Fe_SOD_N_sf"/>
</dbReference>
<evidence type="ECO:0000256" key="3">
    <source>
        <dbReference type="ARBA" id="ARBA00022723"/>
    </source>
</evidence>
<dbReference type="InterPro" id="IPR001189">
    <property type="entry name" value="Mn/Fe_SOD"/>
</dbReference>
<name>A0ABS1KQQ0_9BACT</name>
<dbReference type="PIRSF" id="PIRSF000349">
    <property type="entry name" value="SODismutase"/>
    <property type="match status" value="1"/>
</dbReference>
<dbReference type="PRINTS" id="PR01703">
    <property type="entry name" value="MNSODISMTASE"/>
</dbReference>
<dbReference type="InterPro" id="IPR036314">
    <property type="entry name" value="SOD_C_sf"/>
</dbReference>
<organism evidence="8 9">
    <name type="scientific">Chryseolinea lacunae</name>
    <dbReference type="NCBI Taxonomy" id="2801331"/>
    <lineage>
        <taxon>Bacteria</taxon>
        <taxon>Pseudomonadati</taxon>
        <taxon>Bacteroidota</taxon>
        <taxon>Cytophagia</taxon>
        <taxon>Cytophagales</taxon>
        <taxon>Fulvivirgaceae</taxon>
        <taxon>Chryseolinea</taxon>
    </lineage>
</organism>
<dbReference type="Gene3D" id="1.10.287.990">
    <property type="entry name" value="Fe,Mn superoxide dismutase (SOD) domain"/>
    <property type="match status" value="1"/>
</dbReference>
<dbReference type="PROSITE" id="PS00088">
    <property type="entry name" value="SOD_MN"/>
    <property type="match status" value="1"/>
</dbReference>
<gene>
    <name evidence="8" type="ORF">JI741_09925</name>
</gene>
<evidence type="ECO:0000256" key="1">
    <source>
        <dbReference type="ARBA" id="ARBA00008714"/>
    </source>
</evidence>
<dbReference type="Pfam" id="PF02777">
    <property type="entry name" value="Sod_Fe_C"/>
    <property type="match status" value="1"/>
</dbReference>
<dbReference type="InterPro" id="IPR006311">
    <property type="entry name" value="TAT_signal"/>
</dbReference>
<comment type="catalytic activity">
    <reaction evidence="5">
        <text>2 superoxide + 2 H(+) = H2O2 + O2</text>
        <dbReference type="Rhea" id="RHEA:20696"/>
        <dbReference type="ChEBI" id="CHEBI:15378"/>
        <dbReference type="ChEBI" id="CHEBI:15379"/>
        <dbReference type="ChEBI" id="CHEBI:16240"/>
        <dbReference type="ChEBI" id="CHEBI:18421"/>
        <dbReference type="EC" id="1.15.1.1"/>
    </reaction>
</comment>
<dbReference type="RefSeq" id="WP_202008914.1">
    <property type="nucleotide sequence ID" value="NZ_JAERRB010000003.1"/>
</dbReference>
<keyword evidence="9" id="KW-1185">Reference proteome</keyword>
<dbReference type="InterPro" id="IPR019833">
    <property type="entry name" value="Mn/Fe_SOD_BS"/>
</dbReference>
<dbReference type="SUPFAM" id="SSF46609">
    <property type="entry name" value="Fe,Mn superoxide dismutase (SOD), N-terminal domain"/>
    <property type="match status" value="1"/>
</dbReference>
<dbReference type="PROSITE" id="PS51318">
    <property type="entry name" value="TAT"/>
    <property type="match status" value="1"/>
</dbReference>
<dbReference type="InterPro" id="IPR019832">
    <property type="entry name" value="Mn/Fe_SOD_C"/>
</dbReference>
<dbReference type="InterPro" id="IPR019831">
    <property type="entry name" value="Mn/Fe_SOD_N"/>
</dbReference>
<keyword evidence="4 5" id="KW-0560">Oxidoreductase</keyword>
<dbReference type="PANTHER" id="PTHR43595:SF2">
    <property type="entry name" value="SMALL RIBOSOMAL SUBUNIT PROTEIN MS42"/>
    <property type="match status" value="1"/>
</dbReference>
<dbReference type="EC" id="1.15.1.1" evidence="2 5"/>
<dbReference type="Pfam" id="PF00081">
    <property type="entry name" value="Sod_Fe_N"/>
    <property type="match status" value="1"/>
</dbReference>
<evidence type="ECO:0000313" key="9">
    <source>
        <dbReference type="Proteomes" id="UP000613030"/>
    </source>
</evidence>
<evidence type="ECO:0000256" key="5">
    <source>
        <dbReference type="RuleBase" id="RU000414"/>
    </source>
</evidence>